<proteinExistence type="predicted"/>
<feature type="domain" description="HTH LytTR-type" evidence="3">
    <location>
        <begin position="147"/>
        <end position="207"/>
    </location>
</feature>
<dbReference type="GO" id="GO:0003677">
    <property type="term" value="F:DNA binding"/>
    <property type="evidence" value="ECO:0007669"/>
    <property type="project" value="UniProtKB-KW"/>
</dbReference>
<dbReference type="SMART" id="SM00850">
    <property type="entry name" value="LytTR"/>
    <property type="match status" value="1"/>
</dbReference>
<dbReference type="PROSITE" id="PS50930">
    <property type="entry name" value="HTH_LYTTR"/>
    <property type="match status" value="1"/>
</dbReference>
<dbReference type="SMART" id="SM00448">
    <property type="entry name" value="REC"/>
    <property type="match status" value="1"/>
</dbReference>
<feature type="modified residue" description="4-aspartylphosphate" evidence="1">
    <location>
        <position position="54"/>
    </location>
</feature>
<dbReference type="InterPro" id="IPR001789">
    <property type="entry name" value="Sig_transdc_resp-reg_receiver"/>
</dbReference>
<feature type="domain" description="Response regulatory" evidence="2">
    <location>
        <begin position="3"/>
        <end position="114"/>
    </location>
</feature>
<sequence length="236" mass="27083">MIKCLAIDDETPALDILEDNIRQVPFLQLVGKCKNAYTAMEAMQQGSIDLLFLDIEMPGISGLSFLKSLPNKPMVIFITAYRNYAVEGFDLDVLDYLVKPVSFDRFLKAVNKALEYQGFKQKEESQHNNYPDYLFIHTEYQLTKVFIHEITYIEGLRNYIRIHLTGTAKPLLSKLSLKAIEEKLPAGKFARVHKSFIVMLDKISSIRNDIIRIGNRDIPLSRSCREDFFKKIDPGA</sequence>
<gene>
    <name evidence="4" type="ORF">GCM10011511_22270</name>
</gene>
<evidence type="ECO:0000313" key="5">
    <source>
        <dbReference type="Proteomes" id="UP000607559"/>
    </source>
</evidence>
<keyword evidence="1" id="KW-0597">Phosphoprotein</keyword>
<dbReference type="PROSITE" id="PS50110">
    <property type="entry name" value="RESPONSE_REGULATORY"/>
    <property type="match status" value="1"/>
</dbReference>
<dbReference type="SUPFAM" id="SSF52172">
    <property type="entry name" value="CheY-like"/>
    <property type="match status" value="1"/>
</dbReference>
<dbReference type="Gene3D" id="3.40.50.2300">
    <property type="match status" value="1"/>
</dbReference>
<dbReference type="PANTHER" id="PTHR37299:SF1">
    <property type="entry name" value="STAGE 0 SPORULATION PROTEIN A HOMOLOG"/>
    <property type="match status" value="1"/>
</dbReference>
<keyword evidence="4" id="KW-0238">DNA-binding</keyword>
<dbReference type="Pfam" id="PF00072">
    <property type="entry name" value="Response_reg"/>
    <property type="match status" value="1"/>
</dbReference>
<evidence type="ECO:0000259" key="2">
    <source>
        <dbReference type="PROSITE" id="PS50110"/>
    </source>
</evidence>
<dbReference type="Gene3D" id="2.40.50.1020">
    <property type="entry name" value="LytTr DNA-binding domain"/>
    <property type="match status" value="1"/>
</dbReference>
<dbReference type="EMBL" id="BMJC01000002">
    <property type="protein sequence ID" value="GGA98511.1"/>
    <property type="molecule type" value="Genomic_DNA"/>
</dbReference>
<organism evidence="4 5">
    <name type="scientific">Puia dinghuensis</name>
    <dbReference type="NCBI Taxonomy" id="1792502"/>
    <lineage>
        <taxon>Bacteria</taxon>
        <taxon>Pseudomonadati</taxon>
        <taxon>Bacteroidota</taxon>
        <taxon>Chitinophagia</taxon>
        <taxon>Chitinophagales</taxon>
        <taxon>Chitinophagaceae</taxon>
        <taxon>Puia</taxon>
    </lineage>
</organism>
<dbReference type="InterPro" id="IPR046947">
    <property type="entry name" value="LytR-like"/>
</dbReference>
<protein>
    <submittedName>
        <fullName evidence="4">DNA-binding response regulator</fullName>
    </submittedName>
</protein>
<evidence type="ECO:0000313" key="4">
    <source>
        <dbReference type="EMBL" id="GGA98511.1"/>
    </source>
</evidence>
<dbReference type="AlphaFoldDB" id="A0A8J2XTE2"/>
<dbReference type="InterPro" id="IPR007492">
    <property type="entry name" value="LytTR_DNA-bd_dom"/>
</dbReference>
<comment type="caution">
    <text evidence="4">The sequence shown here is derived from an EMBL/GenBank/DDBJ whole genome shotgun (WGS) entry which is preliminary data.</text>
</comment>
<evidence type="ECO:0000259" key="3">
    <source>
        <dbReference type="PROSITE" id="PS50930"/>
    </source>
</evidence>
<dbReference type="PANTHER" id="PTHR37299">
    <property type="entry name" value="TRANSCRIPTIONAL REGULATOR-RELATED"/>
    <property type="match status" value="1"/>
</dbReference>
<dbReference type="Proteomes" id="UP000607559">
    <property type="component" value="Unassembled WGS sequence"/>
</dbReference>
<dbReference type="InterPro" id="IPR011006">
    <property type="entry name" value="CheY-like_superfamily"/>
</dbReference>
<reference evidence="4" key="1">
    <citation type="journal article" date="2014" name="Int. J. Syst. Evol. Microbiol.">
        <title>Complete genome sequence of Corynebacterium casei LMG S-19264T (=DSM 44701T), isolated from a smear-ripened cheese.</title>
        <authorList>
            <consortium name="US DOE Joint Genome Institute (JGI-PGF)"/>
            <person name="Walter F."/>
            <person name="Albersmeier A."/>
            <person name="Kalinowski J."/>
            <person name="Ruckert C."/>
        </authorList>
    </citation>
    <scope>NUCLEOTIDE SEQUENCE</scope>
    <source>
        <strain evidence="4">CGMCC 1.15448</strain>
    </source>
</reference>
<reference evidence="4" key="2">
    <citation type="submission" date="2020-09" db="EMBL/GenBank/DDBJ databases">
        <authorList>
            <person name="Sun Q."/>
            <person name="Zhou Y."/>
        </authorList>
    </citation>
    <scope>NUCLEOTIDE SEQUENCE</scope>
    <source>
        <strain evidence="4">CGMCC 1.15448</strain>
    </source>
</reference>
<evidence type="ECO:0000256" key="1">
    <source>
        <dbReference type="PROSITE-ProRule" id="PRU00169"/>
    </source>
</evidence>
<dbReference type="Pfam" id="PF04397">
    <property type="entry name" value="LytTR"/>
    <property type="match status" value="1"/>
</dbReference>
<dbReference type="RefSeq" id="WP_229688876.1">
    <property type="nucleotide sequence ID" value="NZ_BMJC01000002.1"/>
</dbReference>
<keyword evidence="5" id="KW-1185">Reference proteome</keyword>
<accession>A0A8J2XTE2</accession>
<name>A0A8J2XTE2_9BACT</name>
<dbReference type="GO" id="GO:0000156">
    <property type="term" value="F:phosphorelay response regulator activity"/>
    <property type="evidence" value="ECO:0007669"/>
    <property type="project" value="InterPro"/>
</dbReference>